<dbReference type="EMBL" id="MU267690">
    <property type="protein sequence ID" value="KAH7911085.1"/>
    <property type="molecule type" value="Genomic_DNA"/>
</dbReference>
<name>A0ACB8ACG1_9AGAM</name>
<dbReference type="Proteomes" id="UP000790377">
    <property type="component" value="Unassembled WGS sequence"/>
</dbReference>
<reference evidence="1" key="1">
    <citation type="journal article" date="2021" name="New Phytol.">
        <title>Evolutionary innovations through gain and loss of genes in the ectomycorrhizal Boletales.</title>
        <authorList>
            <person name="Wu G."/>
            <person name="Miyauchi S."/>
            <person name="Morin E."/>
            <person name="Kuo A."/>
            <person name="Drula E."/>
            <person name="Varga T."/>
            <person name="Kohler A."/>
            <person name="Feng B."/>
            <person name="Cao Y."/>
            <person name="Lipzen A."/>
            <person name="Daum C."/>
            <person name="Hundley H."/>
            <person name="Pangilinan J."/>
            <person name="Johnson J."/>
            <person name="Barry K."/>
            <person name="LaButti K."/>
            <person name="Ng V."/>
            <person name="Ahrendt S."/>
            <person name="Min B."/>
            <person name="Choi I.G."/>
            <person name="Park H."/>
            <person name="Plett J.M."/>
            <person name="Magnuson J."/>
            <person name="Spatafora J.W."/>
            <person name="Nagy L.G."/>
            <person name="Henrissat B."/>
            <person name="Grigoriev I.V."/>
            <person name="Yang Z.L."/>
            <person name="Xu J."/>
            <person name="Martin F.M."/>
        </authorList>
    </citation>
    <scope>NUCLEOTIDE SEQUENCE</scope>
    <source>
        <strain evidence="1">ATCC 28755</strain>
    </source>
</reference>
<gene>
    <name evidence="1" type="ORF">BJ138DRAFT_1151530</name>
</gene>
<evidence type="ECO:0000313" key="2">
    <source>
        <dbReference type="Proteomes" id="UP000790377"/>
    </source>
</evidence>
<sequence length="286" mass="30976">MPPRTAWSAASSVPSDRIRPVQRPQSVPSSHSKGKGKTKESKSKELRRLESLAEGIGESTGRDRDPKGGCFCQAREHDLSPYVPLCHTCGLILCTINLPFYACPHCSSMILSANNRPSLMTMLEEEMSTQISREEEARAQAIEAARNAAGAFPVLPGQQPSANPKGLSLPPPPQTHKVLSLNAKTKKYTLSSYTNTPSPSRPASRAESEDDEPHRVPAPPPEPPYAKGKPDPIHPWQNTKVGSMRYIPLPHSSAKGQTDNSSGSARKSSRRNKGTKPVEGNTSTDN</sequence>
<comment type="caution">
    <text evidence="1">The sequence shown here is derived from an EMBL/GenBank/DDBJ whole genome shotgun (WGS) entry which is preliminary data.</text>
</comment>
<organism evidence="1 2">
    <name type="scientific">Hygrophoropsis aurantiaca</name>
    <dbReference type="NCBI Taxonomy" id="72124"/>
    <lineage>
        <taxon>Eukaryota</taxon>
        <taxon>Fungi</taxon>
        <taxon>Dikarya</taxon>
        <taxon>Basidiomycota</taxon>
        <taxon>Agaricomycotina</taxon>
        <taxon>Agaricomycetes</taxon>
        <taxon>Agaricomycetidae</taxon>
        <taxon>Boletales</taxon>
        <taxon>Coniophorineae</taxon>
        <taxon>Hygrophoropsidaceae</taxon>
        <taxon>Hygrophoropsis</taxon>
    </lineage>
</organism>
<protein>
    <submittedName>
        <fullName evidence="1">Uncharacterized protein</fullName>
    </submittedName>
</protein>
<proteinExistence type="predicted"/>
<evidence type="ECO:0000313" key="1">
    <source>
        <dbReference type="EMBL" id="KAH7911085.1"/>
    </source>
</evidence>
<accession>A0ACB8ACG1</accession>
<keyword evidence="2" id="KW-1185">Reference proteome</keyword>